<comment type="caution">
    <text evidence="1">The sequence shown here is derived from an EMBL/GenBank/DDBJ whole genome shotgun (WGS) entry which is preliminary data.</text>
</comment>
<accession>A0AAP7IG51</accession>
<protein>
    <submittedName>
        <fullName evidence="1">Uncharacterized protein</fullName>
    </submittedName>
</protein>
<evidence type="ECO:0000313" key="1">
    <source>
        <dbReference type="EMBL" id="OEK58961.1"/>
    </source>
</evidence>
<evidence type="ECO:0000313" key="2">
    <source>
        <dbReference type="Proteomes" id="UP000095464"/>
    </source>
</evidence>
<dbReference type="RefSeq" id="WP_069854362.1">
    <property type="nucleotide sequence ID" value="NZ_LNPX01000004.1"/>
</dbReference>
<sequence>MNENKEIENLLVRLSNVSRNMTKSVNYGNGSITKKQALEQERTVKKLSQKFELDFDYLMEKLNE</sequence>
<dbReference type="Proteomes" id="UP000095464">
    <property type="component" value="Unassembled WGS sequence"/>
</dbReference>
<reference evidence="2" key="1">
    <citation type="submission" date="2015-11" db="EMBL/GenBank/DDBJ databases">
        <title>Genomic diversity of Staphylococcus saprophyticus strains from urinary tract infections, animal surfaces, and fermented foods.</title>
        <authorList>
            <person name="Wolfe B.E."/>
        </authorList>
    </citation>
    <scope>NUCLEOTIDE SEQUENCE [LARGE SCALE GENOMIC DNA]</scope>
    <source>
        <strain evidence="2">738_7</strain>
    </source>
</reference>
<name>A0AAP7IG51_9STAP</name>
<dbReference type="AlphaFoldDB" id="A0AAP7IG51"/>
<gene>
    <name evidence="1" type="ORF">ASS94_01145</name>
</gene>
<organism evidence="1 2">
    <name type="scientific">Staphylococcus equorum</name>
    <dbReference type="NCBI Taxonomy" id="246432"/>
    <lineage>
        <taxon>Bacteria</taxon>
        <taxon>Bacillati</taxon>
        <taxon>Bacillota</taxon>
        <taxon>Bacilli</taxon>
        <taxon>Bacillales</taxon>
        <taxon>Staphylococcaceae</taxon>
        <taxon>Staphylococcus</taxon>
    </lineage>
</organism>
<dbReference type="EMBL" id="LNPX01000004">
    <property type="protein sequence ID" value="OEK58961.1"/>
    <property type="molecule type" value="Genomic_DNA"/>
</dbReference>
<proteinExistence type="predicted"/>